<dbReference type="PANTHER" id="PTHR43713:SF3">
    <property type="entry name" value="GLUTAMATE-1-SEMIALDEHYDE 2,1-AMINOMUTASE 1, CHLOROPLASTIC-RELATED"/>
    <property type="match status" value="1"/>
</dbReference>
<dbReference type="PANTHER" id="PTHR43713">
    <property type="entry name" value="GLUTAMATE-1-SEMIALDEHYDE 2,1-AMINOMUTASE"/>
    <property type="match status" value="1"/>
</dbReference>
<feature type="region of interest" description="Disordered" evidence="10">
    <location>
        <begin position="1"/>
        <end position="67"/>
    </location>
</feature>
<dbReference type="SUPFAM" id="SSF53383">
    <property type="entry name" value="PLP-dependent transferases"/>
    <property type="match status" value="1"/>
</dbReference>
<comment type="similarity">
    <text evidence="4">Belongs to the class-III pyridoxal-phosphate-dependent aminotransferase family. HemL subfamily.</text>
</comment>
<dbReference type="Pfam" id="PF00202">
    <property type="entry name" value="Aminotran_3"/>
    <property type="match status" value="1"/>
</dbReference>
<evidence type="ECO:0000256" key="8">
    <source>
        <dbReference type="ARBA" id="ARBA00023244"/>
    </source>
</evidence>
<keyword evidence="8" id="KW-0627">Porphyrin biosynthesis</keyword>
<dbReference type="GO" id="GO:0008483">
    <property type="term" value="F:transaminase activity"/>
    <property type="evidence" value="ECO:0007669"/>
    <property type="project" value="UniProtKB-KW"/>
</dbReference>
<dbReference type="OrthoDB" id="4510254at2"/>
<dbReference type="InterPro" id="IPR015421">
    <property type="entry name" value="PyrdxlP-dep_Trfase_major"/>
</dbReference>
<dbReference type="GO" id="GO:0030170">
    <property type="term" value="F:pyridoxal phosphate binding"/>
    <property type="evidence" value="ECO:0007669"/>
    <property type="project" value="InterPro"/>
</dbReference>
<dbReference type="CDD" id="cd00610">
    <property type="entry name" value="OAT_like"/>
    <property type="match status" value="1"/>
</dbReference>
<dbReference type="PROSITE" id="PS00600">
    <property type="entry name" value="AA_TRANSFER_CLASS_3"/>
    <property type="match status" value="1"/>
</dbReference>
<dbReference type="InterPro" id="IPR015424">
    <property type="entry name" value="PyrdxlP-dep_Trfase"/>
</dbReference>
<comment type="pathway">
    <text evidence="3">Porphyrin-containing compound metabolism; protoporphyrin-IX biosynthesis; 5-aminolevulinate from L-glutamyl-tRNA(Glu): step 2/2.</text>
</comment>
<dbReference type="GO" id="GO:0042286">
    <property type="term" value="F:glutamate-1-semialdehyde 2,1-aminomutase activity"/>
    <property type="evidence" value="ECO:0007669"/>
    <property type="project" value="UniProtKB-EC"/>
</dbReference>
<dbReference type="InterPro" id="IPR005814">
    <property type="entry name" value="Aminotrans_3"/>
</dbReference>
<dbReference type="AlphaFoldDB" id="A0A4U3M699"/>
<name>A0A4U3M699_9ACTN</name>
<gene>
    <name evidence="11" type="ORF">FDA38_09390</name>
</gene>
<dbReference type="Proteomes" id="UP000305836">
    <property type="component" value="Unassembled WGS sequence"/>
</dbReference>
<evidence type="ECO:0000313" key="12">
    <source>
        <dbReference type="Proteomes" id="UP000305836"/>
    </source>
</evidence>
<comment type="catalytic activity">
    <reaction evidence="1">
        <text>(S)-4-amino-5-oxopentanoate = 5-aminolevulinate</text>
        <dbReference type="Rhea" id="RHEA:14265"/>
        <dbReference type="ChEBI" id="CHEBI:57501"/>
        <dbReference type="ChEBI" id="CHEBI:356416"/>
        <dbReference type="EC" id="5.4.3.8"/>
    </reaction>
</comment>
<evidence type="ECO:0000256" key="9">
    <source>
        <dbReference type="RuleBase" id="RU003560"/>
    </source>
</evidence>
<evidence type="ECO:0000256" key="1">
    <source>
        <dbReference type="ARBA" id="ARBA00001579"/>
    </source>
</evidence>
<dbReference type="GO" id="GO:0006779">
    <property type="term" value="P:porphyrin-containing compound biosynthetic process"/>
    <property type="evidence" value="ECO:0007669"/>
    <property type="project" value="UniProtKB-KW"/>
</dbReference>
<keyword evidence="7" id="KW-0413">Isomerase</keyword>
<evidence type="ECO:0000256" key="10">
    <source>
        <dbReference type="SAM" id="MobiDB-lite"/>
    </source>
</evidence>
<feature type="compositionally biased region" description="Low complexity" evidence="10">
    <location>
        <begin position="41"/>
        <end position="56"/>
    </location>
</feature>
<evidence type="ECO:0000256" key="3">
    <source>
        <dbReference type="ARBA" id="ARBA00004819"/>
    </source>
</evidence>
<dbReference type="InterPro" id="IPR049704">
    <property type="entry name" value="Aminotrans_3_PPA_site"/>
</dbReference>
<dbReference type="Gene3D" id="3.40.640.10">
    <property type="entry name" value="Type I PLP-dependent aspartate aminotransferase-like (Major domain)"/>
    <property type="match status" value="1"/>
</dbReference>
<comment type="caution">
    <text evidence="11">The sequence shown here is derived from an EMBL/GenBank/DDBJ whole genome shotgun (WGS) entry which is preliminary data.</text>
</comment>
<evidence type="ECO:0000256" key="6">
    <source>
        <dbReference type="ARBA" id="ARBA00022898"/>
    </source>
</evidence>
<dbReference type="EMBL" id="SZPZ01000001">
    <property type="protein sequence ID" value="TKK82937.1"/>
    <property type="molecule type" value="Genomic_DNA"/>
</dbReference>
<evidence type="ECO:0000256" key="2">
    <source>
        <dbReference type="ARBA" id="ARBA00001933"/>
    </source>
</evidence>
<keyword evidence="11" id="KW-0808">Transferase</keyword>
<dbReference type="FunFam" id="3.40.640.10:FF:000021">
    <property type="entry name" value="Glutamate-1-semialdehyde 2,1-aminomutase"/>
    <property type="match status" value="1"/>
</dbReference>
<dbReference type="InterPro" id="IPR015422">
    <property type="entry name" value="PyrdxlP-dep_Trfase_small"/>
</dbReference>
<dbReference type="Gene3D" id="3.90.1150.10">
    <property type="entry name" value="Aspartate Aminotransferase, domain 1"/>
    <property type="match status" value="1"/>
</dbReference>
<protein>
    <recommendedName>
        <fullName evidence="5">glutamate-1-semialdehyde 2,1-aminomutase</fullName>
        <ecNumber evidence="5">5.4.3.8</ecNumber>
    </recommendedName>
</protein>
<feature type="compositionally biased region" description="Low complexity" evidence="10">
    <location>
        <begin position="1"/>
        <end position="24"/>
    </location>
</feature>
<dbReference type="EC" id="5.4.3.8" evidence="5"/>
<reference evidence="11 12" key="1">
    <citation type="submission" date="2019-04" db="EMBL/GenBank/DDBJ databases">
        <title>Kribbella sp. NEAU-THZ 27 nov., a novel actinomycete isolated from soil.</title>
        <authorList>
            <person name="Duan L."/>
        </authorList>
    </citation>
    <scope>NUCLEOTIDE SEQUENCE [LARGE SCALE GENOMIC DNA]</scope>
    <source>
        <strain evidence="12">NEAU-THZ27</strain>
    </source>
</reference>
<sequence length="495" mass="52043">MSTSRASPPSCRSPSAPDAACSRSWSRQASRGHCPRPGRPAAAVLASSSACSPKSSTDALEAPVQRTHDRADQLYKRARQVIAGGVSSDARRADRPLFVDHALGAELWDVDGNRFLDYVLGQGPNLLGHAAPLVADAVSAQVRRGVAYAAQHELEAQVAERLCAMVPAAELVRFNSVGSEAVHGAIRLARGHTGRPKIVKFEGNYHGWLDPVLYSVHPDLALAGDARHPTAVGGTAGQPRHDADDLIVLPYNDLAAVSEVFTQYGDDIAAVILEPLLCNTGCITPRPGYLEGLRQLTAQYGSLLIFDEIITGFRVAPGGAGELLGVVPDLAAFGKAMAGGMQVSALVGSAEVMGTIADGKVAHAGTFNSHPVGMAAADAVLHQLDEHRDDVYPPLNATGERLMAGLRAAAAKHGVPLLVDGPGPVFQTYITDQAEVTDYRSFAACDRAAMARFHAGLFAAGINIVPRGLWFLSTEHTADQVDETIAVAESVLSSL</sequence>
<keyword evidence="11" id="KW-0032">Aminotransferase</keyword>
<proteinExistence type="inferred from homology"/>
<organism evidence="11 12">
    <name type="scientific">Kribbella jiaozuonensis</name>
    <dbReference type="NCBI Taxonomy" id="2575441"/>
    <lineage>
        <taxon>Bacteria</taxon>
        <taxon>Bacillati</taxon>
        <taxon>Actinomycetota</taxon>
        <taxon>Actinomycetes</taxon>
        <taxon>Propionibacteriales</taxon>
        <taxon>Kribbellaceae</taxon>
        <taxon>Kribbella</taxon>
    </lineage>
</organism>
<dbReference type="NCBIfam" id="NF000818">
    <property type="entry name" value="PRK00062.1"/>
    <property type="match status" value="1"/>
</dbReference>
<comment type="cofactor">
    <cofactor evidence="2">
        <name>pyridoxal 5'-phosphate</name>
        <dbReference type="ChEBI" id="CHEBI:597326"/>
    </cofactor>
</comment>
<keyword evidence="6 9" id="KW-0663">Pyridoxal phosphate</keyword>
<evidence type="ECO:0000313" key="11">
    <source>
        <dbReference type="EMBL" id="TKK82937.1"/>
    </source>
</evidence>
<evidence type="ECO:0000256" key="4">
    <source>
        <dbReference type="ARBA" id="ARBA00008981"/>
    </source>
</evidence>
<evidence type="ECO:0000256" key="7">
    <source>
        <dbReference type="ARBA" id="ARBA00023235"/>
    </source>
</evidence>
<evidence type="ECO:0000256" key="5">
    <source>
        <dbReference type="ARBA" id="ARBA00012143"/>
    </source>
</evidence>
<accession>A0A4U3M699</accession>
<keyword evidence="12" id="KW-1185">Reference proteome</keyword>